<dbReference type="Proteomes" id="UP000000602">
    <property type="component" value="Chromosome"/>
</dbReference>
<evidence type="ECO:0000313" key="2">
    <source>
        <dbReference type="EMBL" id="CAG35542.1"/>
    </source>
</evidence>
<proteinExistence type="predicted"/>
<accession>Q6AQ31</accession>
<keyword evidence="1" id="KW-1133">Transmembrane helix</keyword>
<dbReference type="InterPro" id="IPR032820">
    <property type="entry name" value="ATPase_put"/>
</dbReference>
<keyword evidence="1" id="KW-0472">Membrane</keyword>
<dbReference type="Pfam" id="PF09527">
    <property type="entry name" value="ATPase_gene1"/>
    <property type="match status" value="1"/>
</dbReference>
<evidence type="ECO:0000256" key="1">
    <source>
        <dbReference type="SAM" id="Phobius"/>
    </source>
</evidence>
<dbReference type="EMBL" id="CR522870">
    <property type="protein sequence ID" value="CAG35542.1"/>
    <property type="molecule type" value="Genomic_DNA"/>
</dbReference>
<evidence type="ECO:0008006" key="4">
    <source>
        <dbReference type="Google" id="ProtNLM"/>
    </source>
</evidence>
<reference evidence="3" key="1">
    <citation type="journal article" date="2004" name="Environ. Microbiol.">
        <title>The genome of Desulfotalea psychrophila, a sulfate-reducing bacterium from permanently cold Arctic sediments.</title>
        <authorList>
            <person name="Rabus R."/>
            <person name="Ruepp A."/>
            <person name="Frickey T."/>
            <person name="Rattei T."/>
            <person name="Fartmann B."/>
            <person name="Stark M."/>
            <person name="Bauer M."/>
            <person name="Zibat A."/>
            <person name="Lombardot T."/>
            <person name="Becker I."/>
            <person name="Amann J."/>
            <person name="Gellner K."/>
            <person name="Teeling H."/>
            <person name="Leuschner W.D."/>
            <person name="Gloeckner F.-O."/>
            <person name="Lupas A.N."/>
            <person name="Amann R."/>
            <person name="Klenk H.-P."/>
        </authorList>
    </citation>
    <scope>NUCLEOTIDE SEQUENCE [LARGE SCALE GENOMIC DNA]</scope>
    <source>
        <strain evidence="3">DSM 12343 / LSv54</strain>
    </source>
</reference>
<dbReference type="KEGG" id="dps:DP0813"/>
<dbReference type="HOGENOM" id="CLU_137927_6_0_7"/>
<protein>
    <recommendedName>
        <fullName evidence="4">ATP synthase protein I</fullName>
    </recommendedName>
</protein>
<dbReference type="STRING" id="177439.DP0813"/>
<keyword evidence="1" id="KW-0812">Transmembrane</keyword>
<keyword evidence="3" id="KW-1185">Reference proteome</keyword>
<evidence type="ECO:0000313" key="3">
    <source>
        <dbReference type="Proteomes" id="UP000000602"/>
    </source>
</evidence>
<feature type="transmembrane region" description="Helical" evidence="1">
    <location>
        <begin position="29"/>
        <end position="54"/>
    </location>
</feature>
<feature type="transmembrane region" description="Helical" evidence="1">
    <location>
        <begin position="66"/>
        <end position="88"/>
    </location>
</feature>
<dbReference type="AlphaFoldDB" id="Q6AQ31"/>
<sequence length="98" mass="10557">MVGKSSIEKIYTSLGGGSMSNAKNEFVQLLANYGHVGFTFVACIVLGFGGGILLDQKVFDGRTAPWFTFIGLAFGIVAGYKTLLEVLFKNNKEANKND</sequence>
<name>Q6AQ31_DESPS</name>
<gene>
    <name evidence="2" type="ordered locus">DP0813</name>
</gene>
<organism evidence="2 3">
    <name type="scientific">Desulfotalea psychrophila (strain LSv54 / DSM 12343)</name>
    <dbReference type="NCBI Taxonomy" id="177439"/>
    <lineage>
        <taxon>Bacteria</taxon>
        <taxon>Pseudomonadati</taxon>
        <taxon>Thermodesulfobacteriota</taxon>
        <taxon>Desulfobulbia</taxon>
        <taxon>Desulfobulbales</taxon>
        <taxon>Desulfocapsaceae</taxon>
        <taxon>Desulfotalea</taxon>
    </lineage>
</organism>
<dbReference type="eggNOG" id="COG5336">
    <property type="taxonomic scope" value="Bacteria"/>
</dbReference>